<feature type="compositionally biased region" description="Polar residues" evidence="4">
    <location>
        <begin position="1"/>
        <end position="13"/>
    </location>
</feature>
<feature type="region of interest" description="Disordered" evidence="4">
    <location>
        <begin position="1"/>
        <end position="37"/>
    </location>
</feature>
<dbReference type="Pfam" id="PF14379">
    <property type="entry name" value="Myb_CC_LHEQLE"/>
    <property type="match status" value="1"/>
</dbReference>
<gene>
    <name evidence="6" type="ORF">B296_00040026</name>
</gene>
<evidence type="ECO:0000256" key="3">
    <source>
        <dbReference type="ARBA" id="ARBA00023242"/>
    </source>
</evidence>
<evidence type="ECO:0000259" key="5">
    <source>
        <dbReference type="Pfam" id="PF14379"/>
    </source>
</evidence>
<reference evidence="6 7" key="1">
    <citation type="journal article" date="2014" name="Agronomy (Basel)">
        <title>A Draft Genome Sequence for Ensete ventricosum, the Drought-Tolerant Tree Against Hunger.</title>
        <authorList>
            <person name="Harrison J."/>
            <person name="Moore K.A."/>
            <person name="Paszkiewicz K."/>
            <person name="Jones T."/>
            <person name="Grant M."/>
            <person name="Ambacheew D."/>
            <person name="Muzemil S."/>
            <person name="Studholme D.J."/>
        </authorList>
    </citation>
    <scope>NUCLEOTIDE SEQUENCE [LARGE SCALE GENOMIC DNA]</scope>
</reference>
<evidence type="ECO:0000256" key="2">
    <source>
        <dbReference type="ARBA" id="ARBA00023163"/>
    </source>
</evidence>
<name>A0A426ZRN6_ENSVE</name>
<feature type="domain" description="MYB-CC type transcription factor LHEQLE-containing" evidence="5">
    <location>
        <begin position="82"/>
        <end position="103"/>
    </location>
</feature>
<dbReference type="EMBL" id="AMZH03005339">
    <property type="protein sequence ID" value="RRT66682.1"/>
    <property type="molecule type" value="Genomic_DNA"/>
</dbReference>
<accession>A0A426ZRN6</accession>
<evidence type="ECO:0000313" key="7">
    <source>
        <dbReference type="Proteomes" id="UP000287651"/>
    </source>
</evidence>
<keyword evidence="3" id="KW-0539">Nucleus</keyword>
<proteinExistence type="predicted"/>
<dbReference type="PANTHER" id="PTHR31499">
    <property type="entry name" value="MYB FAMILY TRANSCRIPTION FACTOR PHL11"/>
    <property type="match status" value="1"/>
</dbReference>
<protein>
    <recommendedName>
        <fullName evidence="5">MYB-CC type transcription factor LHEQLE-containing domain-containing protein</fullName>
    </recommendedName>
</protein>
<dbReference type="SUPFAM" id="SSF46689">
    <property type="entry name" value="Homeodomain-like"/>
    <property type="match status" value="1"/>
</dbReference>
<feature type="compositionally biased region" description="Low complexity" evidence="4">
    <location>
        <begin position="20"/>
        <end position="34"/>
    </location>
</feature>
<dbReference type="NCBIfam" id="TIGR01557">
    <property type="entry name" value="myb_SHAQKYF"/>
    <property type="match status" value="1"/>
</dbReference>
<dbReference type="InterPro" id="IPR025756">
    <property type="entry name" value="Myb_CC_LHEQLE"/>
</dbReference>
<keyword evidence="2" id="KW-0804">Transcription</keyword>
<dbReference type="InterPro" id="IPR046955">
    <property type="entry name" value="PHR1-like"/>
</dbReference>
<organism evidence="6 7">
    <name type="scientific">Ensete ventricosum</name>
    <name type="common">Abyssinian banana</name>
    <name type="synonym">Musa ensete</name>
    <dbReference type="NCBI Taxonomy" id="4639"/>
    <lineage>
        <taxon>Eukaryota</taxon>
        <taxon>Viridiplantae</taxon>
        <taxon>Streptophyta</taxon>
        <taxon>Embryophyta</taxon>
        <taxon>Tracheophyta</taxon>
        <taxon>Spermatophyta</taxon>
        <taxon>Magnoliopsida</taxon>
        <taxon>Liliopsida</taxon>
        <taxon>Zingiberales</taxon>
        <taxon>Musaceae</taxon>
        <taxon>Ensete</taxon>
    </lineage>
</organism>
<dbReference type="Proteomes" id="UP000287651">
    <property type="component" value="Unassembled WGS sequence"/>
</dbReference>
<dbReference type="GO" id="GO:0003700">
    <property type="term" value="F:DNA-binding transcription factor activity"/>
    <property type="evidence" value="ECO:0007669"/>
    <property type="project" value="InterPro"/>
</dbReference>
<dbReference type="Gene3D" id="1.10.10.60">
    <property type="entry name" value="Homeodomain-like"/>
    <property type="match status" value="1"/>
</dbReference>
<dbReference type="GO" id="GO:0003677">
    <property type="term" value="F:DNA binding"/>
    <property type="evidence" value="ECO:0007669"/>
    <property type="project" value="InterPro"/>
</dbReference>
<dbReference type="AlphaFoldDB" id="A0A426ZRN6"/>
<evidence type="ECO:0000256" key="1">
    <source>
        <dbReference type="ARBA" id="ARBA00023015"/>
    </source>
</evidence>
<dbReference type="InterPro" id="IPR006447">
    <property type="entry name" value="Myb_dom_plants"/>
</dbReference>
<dbReference type="InterPro" id="IPR009057">
    <property type="entry name" value="Homeodomain-like_sf"/>
</dbReference>
<evidence type="ECO:0000256" key="4">
    <source>
        <dbReference type="SAM" id="MobiDB-lite"/>
    </source>
</evidence>
<keyword evidence="1" id="KW-0805">Transcription regulation</keyword>
<comment type="caution">
    <text evidence="6">The sequence shown here is derived from an EMBL/GenBank/DDBJ whole genome shotgun (WGS) entry which is preliminary data.</text>
</comment>
<dbReference type="PANTHER" id="PTHR31499:SF79">
    <property type="entry name" value="HTH MYB-TYPE DOMAIN-CONTAINING PROTEIN"/>
    <property type="match status" value="1"/>
</dbReference>
<sequence length="109" mass="11940">MSVHQSQTHQSVPCHSGEISAATSPLSTATTAAAKQRMRWTPELHECFVNAVNQLGGGERMSEKKTAQSQGIPSLDLKTGIDLTEALRLQMEVQKQLHEQLEVRFAGDL</sequence>
<evidence type="ECO:0000313" key="6">
    <source>
        <dbReference type="EMBL" id="RRT66682.1"/>
    </source>
</evidence>